<keyword evidence="3" id="KW-1185">Reference proteome</keyword>
<comment type="caution">
    <text evidence="2">The sequence shown here is derived from an EMBL/GenBank/DDBJ whole genome shotgun (WGS) entry which is preliminary data.</text>
</comment>
<accession>A0A9W6W3I1</accession>
<protein>
    <submittedName>
        <fullName evidence="2">Uncharacterized protein</fullName>
    </submittedName>
</protein>
<sequence length="97" mass="10685">MPDLWRQSAHERDLARHVDGGVRDPHGDAVTDPRRVRVPVRSPHPREVTAVVGRHFGGQALDDGYSGRVAMPVEWMGIRAGLCHHSGILAQAVRVLI</sequence>
<reference evidence="2" key="1">
    <citation type="submission" date="2023-03" db="EMBL/GenBank/DDBJ databases">
        <title>Actinorhabdospora filicis NBRC 111898.</title>
        <authorList>
            <person name="Ichikawa N."/>
            <person name="Sato H."/>
            <person name="Tonouchi N."/>
        </authorList>
    </citation>
    <scope>NUCLEOTIDE SEQUENCE</scope>
    <source>
        <strain evidence="2">NBRC 111898</strain>
    </source>
</reference>
<feature type="compositionally biased region" description="Basic and acidic residues" evidence="1">
    <location>
        <begin position="8"/>
        <end position="32"/>
    </location>
</feature>
<evidence type="ECO:0000313" key="3">
    <source>
        <dbReference type="Proteomes" id="UP001165079"/>
    </source>
</evidence>
<evidence type="ECO:0000256" key="1">
    <source>
        <dbReference type="SAM" id="MobiDB-lite"/>
    </source>
</evidence>
<evidence type="ECO:0000313" key="2">
    <source>
        <dbReference type="EMBL" id="GLZ78187.1"/>
    </source>
</evidence>
<organism evidence="2 3">
    <name type="scientific">Actinorhabdospora filicis</name>
    <dbReference type="NCBI Taxonomy" id="1785913"/>
    <lineage>
        <taxon>Bacteria</taxon>
        <taxon>Bacillati</taxon>
        <taxon>Actinomycetota</taxon>
        <taxon>Actinomycetes</taxon>
        <taxon>Micromonosporales</taxon>
        <taxon>Micromonosporaceae</taxon>
        <taxon>Actinorhabdospora</taxon>
    </lineage>
</organism>
<dbReference type="AlphaFoldDB" id="A0A9W6W3I1"/>
<gene>
    <name evidence="2" type="ORF">Afil01_29940</name>
</gene>
<feature type="region of interest" description="Disordered" evidence="1">
    <location>
        <begin position="1"/>
        <end position="32"/>
    </location>
</feature>
<proteinExistence type="predicted"/>
<dbReference type="EMBL" id="BSTX01000002">
    <property type="protein sequence ID" value="GLZ78187.1"/>
    <property type="molecule type" value="Genomic_DNA"/>
</dbReference>
<name>A0A9W6W3I1_9ACTN</name>
<dbReference type="Proteomes" id="UP001165079">
    <property type="component" value="Unassembled WGS sequence"/>
</dbReference>